<organism evidence="1 2">
    <name type="scientific">Rhizobium altiplani</name>
    <dbReference type="NCBI Taxonomy" id="1864509"/>
    <lineage>
        <taxon>Bacteria</taxon>
        <taxon>Pseudomonadati</taxon>
        <taxon>Pseudomonadota</taxon>
        <taxon>Alphaproteobacteria</taxon>
        <taxon>Hyphomicrobiales</taxon>
        <taxon>Rhizobiaceae</taxon>
        <taxon>Rhizobium/Agrobacterium group</taxon>
        <taxon>Rhizobium</taxon>
    </lineage>
</organism>
<sequence>MTNRWAKVSIFMKASIVDFGCSDRPEAAAKHEIFRATSCTRRKLSKAARRLLVSLMPPNRIITDKRRAGEAELVLF</sequence>
<gene>
    <name evidence="1" type="ORF">AS026_33900</name>
</gene>
<reference evidence="1 2" key="1">
    <citation type="submission" date="2015-11" db="EMBL/GenBank/DDBJ databases">
        <title>Draft Genome Sequence of the Strain BR 10423 (Rhizobium sp.) isolated from nodules of Mimosa pudica.</title>
        <authorList>
            <person name="Barauna A.C."/>
            <person name="Zilli J.E."/>
            <person name="Simoes-Araujo J.L."/>
            <person name="Reis V.M."/>
            <person name="James E.K."/>
            <person name="Reis F.B.Jr."/>
            <person name="Rouws L.F."/>
            <person name="Passos S.R."/>
            <person name="Gois S.R."/>
        </authorList>
    </citation>
    <scope>NUCLEOTIDE SEQUENCE [LARGE SCALE GENOMIC DNA]</scope>
    <source>
        <strain evidence="1 2">BR10423</strain>
    </source>
</reference>
<name>A0A120FP79_9HYPH</name>
<comment type="caution">
    <text evidence="1">The sequence shown here is derived from an EMBL/GenBank/DDBJ whole genome shotgun (WGS) entry which is preliminary data.</text>
</comment>
<accession>A0A120FP79</accession>
<evidence type="ECO:0000313" key="2">
    <source>
        <dbReference type="Proteomes" id="UP000068164"/>
    </source>
</evidence>
<protein>
    <submittedName>
        <fullName evidence="1">Uncharacterized protein</fullName>
    </submittedName>
</protein>
<evidence type="ECO:0000313" key="1">
    <source>
        <dbReference type="EMBL" id="KWV56554.1"/>
    </source>
</evidence>
<keyword evidence="2" id="KW-1185">Reference proteome</keyword>
<dbReference type="AlphaFoldDB" id="A0A120FP79"/>
<dbReference type="EMBL" id="LNCD01000036">
    <property type="protein sequence ID" value="KWV56554.1"/>
    <property type="molecule type" value="Genomic_DNA"/>
</dbReference>
<proteinExistence type="predicted"/>
<dbReference type="Proteomes" id="UP000068164">
    <property type="component" value="Unassembled WGS sequence"/>
</dbReference>